<accession>A0AAW0R6T6</accession>
<feature type="transmembrane region" description="Helical" evidence="2">
    <location>
        <begin position="448"/>
        <end position="468"/>
    </location>
</feature>
<protein>
    <submittedName>
        <fullName evidence="3">Uncharacterized protein</fullName>
    </submittedName>
</protein>
<organism evidence="3 4">
    <name type="scientific">Apiospora kogelbergensis</name>
    <dbReference type="NCBI Taxonomy" id="1337665"/>
    <lineage>
        <taxon>Eukaryota</taxon>
        <taxon>Fungi</taxon>
        <taxon>Dikarya</taxon>
        <taxon>Ascomycota</taxon>
        <taxon>Pezizomycotina</taxon>
        <taxon>Sordariomycetes</taxon>
        <taxon>Xylariomycetidae</taxon>
        <taxon>Amphisphaeriales</taxon>
        <taxon>Apiosporaceae</taxon>
        <taxon>Apiospora</taxon>
    </lineage>
</organism>
<feature type="region of interest" description="Disordered" evidence="1">
    <location>
        <begin position="70"/>
        <end position="100"/>
    </location>
</feature>
<dbReference type="AlphaFoldDB" id="A0AAW0R6T6"/>
<feature type="transmembrane region" description="Helical" evidence="2">
    <location>
        <begin position="372"/>
        <end position="396"/>
    </location>
</feature>
<feature type="transmembrane region" description="Helical" evidence="2">
    <location>
        <begin position="294"/>
        <end position="314"/>
    </location>
</feature>
<evidence type="ECO:0000256" key="1">
    <source>
        <dbReference type="SAM" id="MobiDB-lite"/>
    </source>
</evidence>
<evidence type="ECO:0000313" key="4">
    <source>
        <dbReference type="Proteomes" id="UP001392437"/>
    </source>
</evidence>
<dbReference type="PANTHER" id="PTHR35043:SF7">
    <property type="entry name" value="TRANSCRIPTION FACTOR DOMAIN-CONTAINING PROTEIN"/>
    <property type="match status" value="1"/>
</dbReference>
<reference evidence="3 4" key="1">
    <citation type="submission" date="2023-01" db="EMBL/GenBank/DDBJ databases">
        <title>Analysis of 21 Apiospora genomes using comparative genomics revels a genus with tremendous synthesis potential of carbohydrate active enzymes and secondary metabolites.</title>
        <authorList>
            <person name="Sorensen T."/>
        </authorList>
    </citation>
    <scope>NUCLEOTIDE SEQUENCE [LARGE SCALE GENOMIC DNA]</scope>
    <source>
        <strain evidence="3 4">CBS 117206</strain>
    </source>
</reference>
<evidence type="ECO:0000313" key="3">
    <source>
        <dbReference type="EMBL" id="KAK8129520.1"/>
    </source>
</evidence>
<feature type="transmembrane region" description="Helical" evidence="2">
    <location>
        <begin position="265"/>
        <end position="282"/>
    </location>
</feature>
<proteinExistence type="predicted"/>
<gene>
    <name evidence="3" type="ORF">PG999_001900</name>
</gene>
<dbReference type="Proteomes" id="UP001392437">
    <property type="component" value="Unassembled WGS sequence"/>
</dbReference>
<sequence length="497" mass="55143">MGGFVIQFPEDMENENRCKSASSVASAYPFPPFSHHIPTIAANHWSPNASSPEQIPLEQGVVFNTNQAAQESIQASPTARTRTVEQDISSDSQTSRRLLPSGPDAIIIQGVASDSTGSENVQPAEVDSVDEVGVSPLKVSREETTFTSTHHDSAVTATSYDRRWDEAIRELFRKNQVKASHAFGESTWKPSKYNEHLGRSLLAASTEPPNLTYHLDVAAKVLVMEGNLWVLNATQLQYARLCGIISKLHSITDDELADKGKGDSIAKALALLQFIWLIVQLSARAIHNRPSSPLEIATLALATVSFITYLILFYHPQDVKTPTTVPASRLPTANEMDMIAHMTAPSYLGFGRYKDHFIPNNDLRVGGFEDDWYAHGYFVAGIMLGSMLLGCIHLLAWNFDFPNNTERIMWIVSSFITALGPLVVFLVADGFPNILNKLFGGKLKYYHLWFWFWASACSVMVLVARLFILVEMFRSLYFSPPSVFLSSWTEIVPHAGS</sequence>
<feature type="transmembrane region" description="Helical" evidence="2">
    <location>
        <begin position="408"/>
        <end position="428"/>
    </location>
</feature>
<feature type="compositionally biased region" description="Polar residues" evidence="1">
    <location>
        <begin position="70"/>
        <end position="96"/>
    </location>
</feature>
<keyword evidence="2" id="KW-0472">Membrane</keyword>
<comment type="caution">
    <text evidence="3">The sequence shown here is derived from an EMBL/GenBank/DDBJ whole genome shotgun (WGS) entry which is preliminary data.</text>
</comment>
<evidence type="ECO:0000256" key="2">
    <source>
        <dbReference type="SAM" id="Phobius"/>
    </source>
</evidence>
<keyword evidence="4" id="KW-1185">Reference proteome</keyword>
<keyword evidence="2" id="KW-1133">Transmembrane helix</keyword>
<dbReference type="PANTHER" id="PTHR35043">
    <property type="entry name" value="TRANSCRIPTION FACTOR DOMAIN-CONTAINING PROTEIN"/>
    <property type="match status" value="1"/>
</dbReference>
<dbReference type="EMBL" id="JAQQWP010000002">
    <property type="protein sequence ID" value="KAK8129520.1"/>
    <property type="molecule type" value="Genomic_DNA"/>
</dbReference>
<keyword evidence="2" id="KW-0812">Transmembrane</keyword>
<name>A0AAW0R6T6_9PEZI</name>